<sequence>MADNSDDLGDARSRTENQAFRDKATRASAGNPEMAYMPRWVPMGNWRMSSFDLVVVLVGVGLIIMVLGMRLLGVIGEGAG</sequence>
<keyword evidence="4" id="KW-1185">Reference proteome</keyword>
<evidence type="ECO:0000256" key="2">
    <source>
        <dbReference type="SAM" id="Phobius"/>
    </source>
</evidence>
<feature type="transmembrane region" description="Helical" evidence="2">
    <location>
        <begin position="53"/>
        <end position="75"/>
    </location>
</feature>
<dbReference type="RefSeq" id="WP_202835063.1">
    <property type="nucleotide sequence ID" value="NZ_JAETWB010000038.1"/>
</dbReference>
<accession>A0ABS1UAZ3</accession>
<protein>
    <submittedName>
        <fullName evidence="3">Uncharacterized protein</fullName>
    </submittedName>
</protein>
<feature type="compositionally biased region" description="Basic and acidic residues" evidence="1">
    <location>
        <begin position="9"/>
        <end position="25"/>
    </location>
</feature>
<proteinExistence type="predicted"/>
<comment type="caution">
    <text evidence="3">The sequence shown here is derived from an EMBL/GenBank/DDBJ whole genome shotgun (WGS) entry which is preliminary data.</text>
</comment>
<dbReference type="Proteomes" id="UP000660885">
    <property type="component" value="Unassembled WGS sequence"/>
</dbReference>
<dbReference type="EMBL" id="JAETWB010000038">
    <property type="protein sequence ID" value="MBL6081848.1"/>
    <property type="molecule type" value="Genomic_DNA"/>
</dbReference>
<keyword evidence="2" id="KW-0812">Transmembrane</keyword>
<evidence type="ECO:0000313" key="4">
    <source>
        <dbReference type="Proteomes" id="UP000660885"/>
    </source>
</evidence>
<gene>
    <name evidence="3" type="ORF">JMJ56_28080</name>
</gene>
<organism evidence="3 4">
    <name type="scientific">Belnapia arida</name>
    <dbReference type="NCBI Taxonomy" id="2804533"/>
    <lineage>
        <taxon>Bacteria</taxon>
        <taxon>Pseudomonadati</taxon>
        <taxon>Pseudomonadota</taxon>
        <taxon>Alphaproteobacteria</taxon>
        <taxon>Acetobacterales</taxon>
        <taxon>Roseomonadaceae</taxon>
        <taxon>Belnapia</taxon>
    </lineage>
</organism>
<evidence type="ECO:0000256" key="1">
    <source>
        <dbReference type="SAM" id="MobiDB-lite"/>
    </source>
</evidence>
<reference evidence="3 4" key="1">
    <citation type="submission" date="2021-01" db="EMBL/GenBank/DDBJ databases">
        <title>Belnapia mucosa sp. nov. and Belnapia arida sp. nov., isolated from the Tabernas Desert (Almeria, Spain).</title>
        <authorList>
            <person name="Molina-Menor E."/>
            <person name="Vidal-Verdu A."/>
            <person name="Calonge A."/>
            <person name="Satari L."/>
            <person name="Pereto J."/>
            <person name="Porcar M."/>
        </authorList>
    </citation>
    <scope>NUCLEOTIDE SEQUENCE [LARGE SCALE GENOMIC DNA]</scope>
    <source>
        <strain evidence="3 4">T18</strain>
    </source>
</reference>
<evidence type="ECO:0000313" key="3">
    <source>
        <dbReference type="EMBL" id="MBL6081848.1"/>
    </source>
</evidence>
<keyword evidence="2" id="KW-1133">Transmembrane helix</keyword>
<name>A0ABS1UAZ3_9PROT</name>
<keyword evidence="2" id="KW-0472">Membrane</keyword>
<feature type="region of interest" description="Disordered" evidence="1">
    <location>
        <begin position="1"/>
        <end position="27"/>
    </location>
</feature>